<name>A0A5N6MIZ5_9ASTR</name>
<accession>A0A5N6MIZ5</accession>
<dbReference type="EMBL" id="SZYD01000015">
    <property type="protein sequence ID" value="KAD3639949.1"/>
    <property type="molecule type" value="Genomic_DNA"/>
</dbReference>
<dbReference type="Proteomes" id="UP000326396">
    <property type="component" value="Linkage Group LG5"/>
</dbReference>
<proteinExistence type="predicted"/>
<comment type="caution">
    <text evidence="1">The sequence shown here is derived from an EMBL/GenBank/DDBJ whole genome shotgun (WGS) entry which is preliminary data.</text>
</comment>
<sequence>MEWLAPTKMRELKKQLDELLEKGFISPSSSPWGAPILLVKKKGGSMWMCIDYRELNKEEDIPKTAFRRRYGHYEFTVMPNGKIHHCIH</sequence>
<organism evidence="1 2">
    <name type="scientific">Mikania micrantha</name>
    <name type="common">bitter vine</name>
    <dbReference type="NCBI Taxonomy" id="192012"/>
    <lineage>
        <taxon>Eukaryota</taxon>
        <taxon>Viridiplantae</taxon>
        <taxon>Streptophyta</taxon>
        <taxon>Embryophyta</taxon>
        <taxon>Tracheophyta</taxon>
        <taxon>Spermatophyta</taxon>
        <taxon>Magnoliopsida</taxon>
        <taxon>eudicotyledons</taxon>
        <taxon>Gunneridae</taxon>
        <taxon>Pentapetalae</taxon>
        <taxon>asterids</taxon>
        <taxon>campanulids</taxon>
        <taxon>Asterales</taxon>
        <taxon>Asteraceae</taxon>
        <taxon>Asteroideae</taxon>
        <taxon>Heliantheae alliance</taxon>
        <taxon>Eupatorieae</taxon>
        <taxon>Mikania</taxon>
    </lineage>
</organism>
<dbReference type="OrthoDB" id="2431547at2759"/>
<gene>
    <name evidence="1" type="ORF">E3N88_29172</name>
</gene>
<dbReference type="SUPFAM" id="SSF56672">
    <property type="entry name" value="DNA/RNA polymerases"/>
    <property type="match status" value="1"/>
</dbReference>
<evidence type="ECO:0000313" key="1">
    <source>
        <dbReference type="EMBL" id="KAD3639949.1"/>
    </source>
</evidence>
<dbReference type="AlphaFoldDB" id="A0A5N6MIZ5"/>
<evidence type="ECO:0000313" key="2">
    <source>
        <dbReference type="Proteomes" id="UP000326396"/>
    </source>
</evidence>
<reference evidence="1 2" key="1">
    <citation type="submission" date="2019-05" db="EMBL/GenBank/DDBJ databases">
        <title>Mikania micrantha, genome provides insights into the molecular mechanism of rapid growth.</title>
        <authorList>
            <person name="Liu B."/>
        </authorList>
    </citation>
    <scope>NUCLEOTIDE SEQUENCE [LARGE SCALE GENOMIC DNA]</scope>
    <source>
        <strain evidence="1">NLD-2019</strain>
        <tissue evidence="1">Leaf</tissue>
    </source>
</reference>
<evidence type="ECO:0008006" key="3">
    <source>
        <dbReference type="Google" id="ProtNLM"/>
    </source>
</evidence>
<dbReference type="InterPro" id="IPR043502">
    <property type="entry name" value="DNA/RNA_pol_sf"/>
</dbReference>
<protein>
    <recommendedName>
        <fullName evidence="3">Reverse transcriptase domain-containing protein</fullName>
    </recommendedName>
</protein>
<dbReference type="PANTHER" id="PTHR24559">
    <property type="entry name" value="TRANSPOSON TY3-I GAG-POL POLYPROTEIN"/>
    <property type="match status" value="1"/>
</dbReference>
<dbReference type="Gene3D" id="3.10.10.10">
    <property type="entry name" value="HIV Type 1 Reverse Transcriptase, subunit A, domain 1"/>
    <property type="match status" value="1"/>
</dbReference>
<dbReference type="InterPro" id="IPR053134">
    <property type="entry name" value="RNA-dir_DNA_polymerase"/>
</dbReference>
<keyword evidence="2" id="KW-1185">Reference proteome</keyword>
<dbReference type="PANTHER" id="PTHR24559:SF427">
    <property type="entry name" value="RNA-DIRECTED DNA POLYMERASE"/>
    <property type="match status" value="1"/>
</dbReference>